<dbReference type="EMBL" id="KR029603">
    <property type="protein sequence ID" value="AKH48441.1"/>
    <property type="molecule type" value="Genomic_DNA"/>
</dbReference>
<reference evidence="2" key="2">
    <citation type="submission" date="2015-03" db="EMBL/GenBank/DDBJ databases">
        <authorList>
            <person name="Chow C.-E.T."/>
            <person name="Winget D.M."/>
            <person name="White R.A.III."/>
            <person name="Hallam S.J."/>
            <person name="Suttle C.A."/>
        </authorList>
    </citation>
    <scope>NUCLEOTIDE SEQUENCE</scope>
    <source>
        <strain evidence="2">Oxic1_8</strain>
    </source>
</reference>
<accession>A0A0F7LB80</accession>
<proteinExistence type="predicted"/>
<protein>
    <submittedName>
        <fullName evidence="2">Uncharacterized protein</fullName>
    </submittedName>
</protein>
<evidence type="ECO:0000313" key="2">
    <source>
        <dbReference type="EMBL" id="AKH48441.1"/>
    </source>
</evidence>
<feature type="compositionally biased region" description="Basic residues" evidence="1">
    <location>
        <begin position="36"/>
        <end position="62"/>
    </location>
</feature>
<organism evidence="2">
    <name type="scientific">uncultured marine virus</name>
    <dbReference type="NCBI Taxonomy" id="186617"/>
    <lineage>
        <taxon>Viruses</taxon>
        <taxon>environmental samples</taxon>
    </lineage>
</organism>
<reference evidence="2" key="1">
    <citation type="journal article" date="2015" name="Front. Microbiol.">
        <title>Combining genomic sequencing methods to explore viral diversity and reveal potential virus-host interactions.</title>
        <authorList>
            <person name="Chow C.E."/>
            <person name="Winget D.M."/>
            <person name="White R.A.III."/>
            <person name="Hallam S.J."/>
            <person name="Suttle C.A."/>
        </authorList>
    </citation>
    <scope>NUCLEOTIDE SEQUENCE</scope>
    <source>
        <strain evidence="2">Oxic1_8</strain>
    </source>
</reference>
<sequence length="129" mass="15708">MADRRRGSGLPDTTPPRPSHRRRATQRDRLRLGSRTLRRPTRRRRHPDRLRPHRRRPRLQSRHRQDSPVMLGQTRRSISLPQREHRGRPPVRQNRTVADWRTENERVFRQVRRLDKVSGRRPARLQPRV</sequence>
<name>A0A0F7LB80_9VIRU</name>
<feature type="region of interest" description="Disordered" evidence="1">
    <location>
        <begin position="1"/>
        <end position="98"/>
    </location>
</feature>
<evidence type="ECO:0000256" key="1">
    <source>
        <dbReference type="SAM" id="MobiDB-lite"/>
    </source>
</evidence>